<dbReference type="InterPro" id="IPR000595">
    <property type="entry name" value="cNMP-bd_dom"/>
</dbReference>
<protein>
    <submittedName>
        <fullName evidence="6">Crp/Fnr family transcriptional regulator</fullName>
    </submittedName>
</protein>
<keyword evidence="2" id="KW-0238">DNA-binding</keyword>
<dbReference type="FunFam" id="1.10.10.10:FF:000028">
    <property type="entry name" value="Fumarate/nitrate reduction transcriptional regulator Fnr"/>
    <property type="match status" value="1"/>
</dbReference>
<dbReference type="SUPFAM" id="SSF46785">
    <property type="entry name" value="Winged helix' DNA-binding domain"/>
    <property type="match status" value="1"/>
</dbReference>
<dbReference type="AlphaFoldDB" id="A0A4R3N507"/>
<dbReference type="PANTHER" id="PTHR24567:SF75">
    <property type="entry name" value="FUMARATE AND NITRATE REDUCTION REGULATORY PROTEIN"/>
    <property type="match status" value="1"/>
</dbReference>
<dbReference type="PROSITE" id="PS00042">
    <property type="entry name" value="HTH_CRP_1"/>
    <property type="match status" value="1"/>
</dbReference>
<evidence type="ECO:0000256" key="2">
    <source>
        <dbReference type="ARBA" id="ARBA00023125"/>
    </source>
</evidence>
<dbReference type="PROSITE" id="PS50042">
    <property type="entry name" value="CNMP_BINDING_3"/>
    <property type="match status" value="1"/>
</dbReference>
<dbReference type="Gene3D" id="2.60.120.10">
    <property type="entry name" value="Jelly Rolls"/>
    <property type="match status" value="1"/>
</dbReference>
<dbReference type="InterPro" id="IPR036388">
    <property type="entry name" value="WH-like_DNA-bd_sf"/>
</dbReference>
<feature type="domain" description="Cyclic nucleotide-binding" evidence="4">
    <location>
        <begin position="41"/>
        <end position="115"/>
    </location>
</feature>
<name>A0A4R3N507_9GAMM</name>
<accession>A0A4R3N507</accession>
<dbReference type="InterPro" id="IPR018335">
    <property type="entry name" value="Tscrpt_reg_HTH_Crp-type_CS"/>
</dbReference>
<evidence type="ECO:0000259" key="5">
    <source>
        <dbReference type="PROSITE" id="PS51063"/>
    </source>
</evidence>
<dbReference type="GO" id="GO:0003700">
    <property type="term" value="F:DNA-binding transcription factor activity"/>
    <property type="evidence" value="ECO:0007669"/>
    <property type="project" value="InterPro"/>
</dbReference>
<sequence length="266" mass="29576">MAAKQRAASNPESGVLSQHKVISLETLRVACKNCSLSSLCLPMGLSPEDTERLDDIVRHARPLHRNDFLFRAGDRFRSLYVVKTGALKSFAPCPEGGEQVLGFHLPGEIIGLDAIDKELHVCSAKVLETSAICEIPFARLAELTATIPSLQHQMFRLLSKEIGHDTEMLLLLGKKSAEERLAVFLLSLSQRLQKRGLSASDFYLSMSRHEIGNYLGLAVETVSRIFTRFQEDGLMCVDRKHIQLLNLPALEALIGSTGQNRRQQQQ</sequence>
<dbReference type="Pfam" id="PF00027">
    <property type="entry name" value="cNMP_binding"/>
    <property type="match status" value="1"/>
</dbReference>
<reference evidence="6 7" key="1">
    <citation type="submission" date="2019-03" db="EMBL/GenBank/DDBJ databases">
        <title>Genomic Encyclopedia of Type Strains, Phase IV (KMG-IV): sequencing the most valuable type-strain genomes for metagenomic binning, comparative biology and taxonomic classification.</title>
        <authorList>
            <person name="Goeker M."/>
        </authorList>
    </citation>
    <scope>NUCLEOTIDE SEQUENCE [LARGE SCALE GENOMIC DNA]</scope>
    <source>
        <strain evidence="6 7">DSM 13587</strain>
    </source>
</reference>
<dbReference type="CDD" id="cd00038">
    <property type="entry name" value="CAP_ED"/>
    <property type="match status" value="1"/>
</dbReference>
<dbReference type="CDD" id="cd00092">
    <property type="entry name" value="HTH_CRP"/>
    <property type="match status" value="1"/>
</dbReference>
<evidence type="ECO:0000256" key="3">
    <source>
        <dbReference type="ARBA" id="ARBA00023163"/>
    </source>
</evidence>
<dbReference type="InterPro" id="IPR018490">
    <property type="entry name" value="cNMP-bd_dom_sf"/>
</dbReference>
<dbReference type="Gene3D" id="1.10.10.10">
    <property type="entry name" value="Winged helix-like DNA-binding domain superfamily/Winged helix DNA-binding domain"/>
    <property type="match status" value="1"/>
</dbReference>
<evidence type="ECO:0000313" key="6">
    <source>
        <dbReference type="EMBL" id="TCT23146.1"/>
    </source>
</evidence>
<dbReference type="Proteomes" id="UP000295717">
    <property type="component" value="Unassembled WGS sequence"/>
</dbReference>
<proteinExistence type="predicted"/>
<dbReference type="GO" id="GO:0003677">
    <property type="term" value="F:DNA binding"/>
    <property type="evidence" value="ECO:0007669"/>
    <property type="project" value="UniProtKB-KW"/>
</dbReference>
<dbReference type="InterPro" id="IPR014710">
    <property type="entry name" value="RmlC-like_jellyroll"/>
</dbReference>
<dbReference type="PANTHER" id="PTHR24567">
    <property type="entry name" value="CRP FAMILY TRANSCRIPTIONAL REGULATORY PROTEIN"/>
    <property type="match status" value="1"/>
</dbReference>
<keyword evidence="7" id="KW-1185">Reference proteome</keyword>
<evidence type="ECO:0000256" key="1">
    <source>
        <dbReference type="ARBA" id="ARBA00023015"/>
    </source>
</evidence>
<organism evidence="6 7">
    <name type="scientific">Thiobaca trueperi</name>
    <dbReference type="NCBI Taxonomy" id="127458"/>
    <lineage>
        <taxon>Bacteria</taxon>
        <taxon>Pseudomonadati</taxon>
        <taxon>Pseudomonadota</taxon>
        <taxon>Gammaproteobacteria</taxon>
        <taxon>Chromatiales</taxon>
        <taxon>Chromatiaceae</taxon>
        <taxon>Thiobaca</taxon>
    </lineage>
</organism>
<dbReference type="PRINTS" id="PR00034">
    <property type="entry name" value="HTHCRP"/>
</dbReference>
<evidence type="ECO:0000313" key="7">
    <source>
        <dbReference type="Proteomes" id="UP000295717"/>
    </source>
</evidence>
<dbReference type="InterPro" id="IPR036390">
    <property type="entry name" value="WH_DNA-bd_sf"/>
</dbReference>
<dbReference type="GO" id="GO:0005829">
    <property type="term" value="C:cytosol"/>
    <property type="evidence" value="ECO:0007669"/>
    <property type="project" value="TreeGrafter"/>
</dbReference>
<keyword evidence="1" id="KW-0805">Transcription regulation</keyword>
<comment type="caution">
    <text evidence="6">The sequence shown here is derived from an EMBL/GenBank/DDBJ whole genome shotgun (WGS) entry which is preliminary data.</text>
</comment>
<dbReference type="SMART" id="SM00100">
    <property type="entry name" value="cNMP"/>
    <property type="match status" value="1"/>
</dbReference>
<dbReference type="InterPro" id="IPR050397">
    <property type="entry name" value="Env_Response_Regulators"/>
</dbReference>
<keyword evidence="3" id="KW-0804">Transcription</keyword>
<dbReference type="SUPFAM" id="SSF51206">
    <property type="entry name" value="cAMP-binding domain-like"/>
    <property type="match status" value="1"/>
</dbReference>
<dbReference type="PROSITE" id="PS51063">
    <property type="entry name" value="HTH_CRP_2"/>
    <property type="match status" value="1"/>
</dbReference>
<dbReference type="InterPro" id="IPR012318">
    <property type="entry name" value="HTH_CRP"/>
</dbReference>
<dbReference type="Pfam" id="PF13545">
    <property type="entry name" value="HTH_Crp_2"/>
    <property type="match status" value="1"/>
</dbReference>
<dbReference type="SMART" id="SM00419">
    <property type="entry name" value="HTH_CRP"/>
    <property type="match status" value="1"/>
</dbReference>
<feature type="domain" description="HTH crp-type" evidence="5">
    <location>
        <begin position="175"/>
        <end position="248"/>
    </location>
</feature>
<dbReference type="EMBL" id="SMAO01000002">
    <property type="protein sequence ID" value="TCT23146.1"/>
    <property type="molecule type" value="Genomic_DNA"/>
</dbReference>
<evidence type="ECO:0000259" key="4">
    <source>
        <dbReference type="PROSITE" id="PS50042"/>
    </source>
</evidence>
<dbReference type="NCBIfam" id="NF008365">
    <property type="entry name" value="PRK11161.1"/>
    <property type="match status" value="1"/>
</dbReference>
<gene>
    <name evidence="6" type="ORF">EDC35_102483</name>
</gene>